<gene>
    <name evidence="1" type="ORF">Prum_010550</name>
</gene>
<dbReference type="EMBL" id="BLPG01000001">
    <property type="protein sequence ID" value="GFJ87413.1"/>
    <property type="molecule type" value="Genomic_DNA"/>
</dbReference>
<organism evidence="1 2">
    <name type="scientific">Phytohabitans rumicis</name>
    <dbReference type="NCBI Taxonomy" id="1076125"/>
    <lineage>
        <taxon>Bacteria</taxon>
        <taxon>Bacillati</taxon>
        <taxon>Actinomycetota</taxon>
        <taxon>Actinomycetes</taxon>
        <taxon>Micromonosporales</taxon>
        <taxon>Micromonosporaceae</taxon>
    </lineage>
</organism>
<evidence type="ECO:0000313" key="1">
    <source>
        <dbReference type="EMBL" id="GFJ87413.1"/>
    </source>
</evidence>
<accession>A0A6V8KQF4</accession>
<protein>
    <submittedName>
        <fullName evidence="1">Uncharacterized protein</fullName>
    </submittedName>
</protein>
<evidence type="ECO:0000313" key="2">
    <source>
        <dbReference type="Proteomes" id="UP000482960"/>
    </source>
</evidence>
<reference evidence="1 2" key="2">
    <citation type="submission" date="2020-03" db="EMBL/GenBank/DDBJ databases">
        <authorList>
            <person name="Ichikawa N."/>
            <person name="Kimura A."/>
            <person name="Kitahashi Y."/>
            <person name="Uohara A."/>
        </authorList>
    </citation>
    <scope>NUCLEOTIDE SEQUENCE [LARGE SCALE GENOMIC DNA]</scope>
    <source>
        <strain evidence="1 2">NBRC 108638</strain>
    </source>
</reference>
<dbReference type="AlphaFoldDB" id="A0A6V8KQF4"/>
<reference evidence="1 2" key="1">
    <citation type="submission" date="2020-03" db="EMBL/GenBank/DDBJ databases">
        <title>Whole genome shotgun sequence of Phytohabitans rumicis NBRC 108638.</title>
        <authorList>
            <person name="Komaki H."/>
            <person name="Tamura T."/>
        </authorList>
    </citation>
    <scope>NUCLEOTIDE SEQUENCE [LARGE SCALE GENOMIC DNA]</scope>
    <source>
        <strain evidence="1 2">NBRC 108638</strain>
    </source>
</reference>
<name>A0A6V8KQF4_9ACTN</name>
<keyword evidence="2" id="KW-1185">Reference proteome</keyword>
<comment type="caution">
    <text evidence="1">The sequence shown here is derived from an EMBL/GenBank/DDBJ whole genome shotgun (WGS) entry which is preliminary data.</text>
</comment>
<proteinExistence type="predicted"/>
<sequence>MPTAWAIVSAVLNPIPHTSDASRYGSLRTTDALQEDHHLLDGLLLLPGLRDHPGALRPETRHLHQPARVQLKHGQTFAARIDTAALADGAPHEAELREVMNELRPASAQRC</sequence>
<dbReference type="Proteomes" id="UP000482960">
    <property type="component" value="Unassembled WGS sequence"/>
</dbReference>